<dbReference type="EMBL" id="BACD03000020">
    <property type="protein sequence ID" value="GAO49166.1"/>
    <property type="molecule type" value="Genomic_DNA"/>
</dbReference>
<name>A0A0E9NHK2_SAICN</name>
<keyword evidence="3" id="KW-1185">Reference proteome</keyword>
<evidence type="ECO:0000313" key="3">
    <source>
        <dbReference type="Proteomes" id="UP000033140"/>
    </source>
</evidence>
<reference evidence="2 3" key="1">
    <citation type="journal article" date="2011" name="J. Gen. Appl. Microbiol.">
        <title>Draft genome sequencing of the enigmatic yeast Saitoella complicata.</title>
        <authorList>
            <person name="Nishida H."/>
            <person name="Hamamoto M."/>
            <person name="Sugiyama J."/>
        </authorList>
    </citation>
    <scope>NUCLEOTIDE SEQUENCE [LARGE SCALE GENOMIC DNA]</scope>
    <source>
        <strain evidence="2 3">NRRL Y-17804</strain>
    </source>
</reference>
<evidence type="ECO:0000256" key="1">
    <source>
        <dbReference type="SAM" id="MobiDB-lite"/>
    </source>
</evidence>
<organism evidence="2 3">
    <name type="scientific">Saitoella complicata (strain BCRC 22490 / CBS 7301 / JCM 7358 / NBRC 10748 / NRRL Y-17804)</name>
    <dbReference type="NCBI Taxonomy" id="698492"/>
    <lineage>
        <taxon>Eukaryota</taxon>
        <taxon>Fungi</taxon>
        <taxon>Dikarya</taxon>
        <taxon>Ascomycota</taxon>
        <taxon>Taphrinomycotina</taxon>
        <taxon>Taphrinomycotina incertae sedis</taxon>
        <taxon>Saitoella</taxon>
    </lineage>
</organism>
<reference evidence="2 3" key="2">
    <citation type="journal article" date="2014" name="J. Gen. Appl. Microbiol.">
        <title>The early diverging ascomycetous budding yeast Saitoella complicata has three histone deacetylases belonging to the Clr6, Hos2, and Rpd3 lineages.</title>
        <authorList>
            <person name="Nishida H."/>
            <person name="Matsumoto T."/>
            <person name="Kondo S."/>
            <person name="Hamamoto M."/>
            <person name="Yoshikawa H."/>
        </authorList>
    </citation>
    <scope>NUCLEOTIDE SEQUENCE [LARGE SCALE GENOMIC DNA]</scope>
    <source>
        <strain evidence="2 3">NRRL Y-17804</strain>
    </source>
</reference>
<comment type="caution">
    <text evidence="2">The sequence shown here is derived from an EMBL/GenBank/DDBJ whole genome shotgun (WGS) entry which is preliminary data.</text>
</comment>
<evidence type="ECO:0000313" key="2">
    <source>
        <dbReference type="EMBL" id="GAO49166.1"/>
    </source>
</evidence>
<dbReference type="Proteomes" id="UP000033140">
    <property type="component" value="Unassembled WGS sequence"/>
</dbReference>
<accession>A0A0E9NHK2</accession>
<gene>
    <name evidence="2" type="ORF">G7K_3324-t1</name>
</gene>
<feature type="region of interest" description="Disordered" evidence="1">
    <location>
        <begin position="1"/>
        <end position="20"/>
    </location>
</feature>
<proteinExistence type="predicted"/>
<dbReference type="AlphaFoldDB" id="A0A0E9NHK2"/>
<reference evidence="2 3" key="3">
    <citation type="journal article" date="2015" name="Genome Announc.">
        <title>Draft Genome Sequence of the Archiascomycetous Yeast Saitoella complicata.</title>
        <authorList>
            <person name="Yamauchi K."/>
            <person name="Kondo S."/>
            <person name="Hamamoto M."/>
            <person name="Takahashi Y."/>
            <person name="Ogura Y."/>
            <person name="Hayashi T."/>
            <person name="Nishida H."/>
        </authorList>
    </citation>
    <scope>NUCLEOTIDE SEQUENCE [LARGE SCALE GENOMIC DNA]</scope>
    <source>
        <strain evidence="2 3">NRRL Y-17804</strain>
    </source>
</reference>
<protein>
    <submittedName>
        <fullName evidence="2">Uncharacterized protein</fullName>
    </submittedName>
</protein>
<sequence>MRHVKLGSCSNVHGEKRKNNKSLCTSTGWVVIMDDSKFDSTMSELDDKIELMSKLAVGGAPSSTESAPKEAVGLEKEASDARIHKLAQKALVRDMDTPELEGTVEDLTAVIFALPVGEAKICICCTCGYQLFGHRAVSCSGSSGKVSVL</sequence>